<proteinExistence type="predicted"/>
<dbReference type="AlphaFoldDB" id="A0A9W9CRW7"/>
<evidence type="ECO:0000313" key="2">
    <source>
        <dbReference type="Proteomes" id="UP001140560"/>
    </source>
</evidence>
<keyword evidence="2" id="KW-1185">Reference proteome</keyword>
<dbReference type="EMBL" id="JAPEUY010000001">
    <property type="protein sequence ID" value="KAJ4377513.1"/>
    <property type="molecule type" value="Genomic_DNA"/>
</dbReference>
<organism evidence="1 2">
    <name type="scientific">Neocucurbitaria cava</name>
    <dbReference type="NCBI Taxonomy" id="798079"/>
    <lineage>
        <taxon>Eukaryota</taxon>
        <taxon>Fungi</taxon>
        <taxon>Dikarya</taxon>
        <taxon>Ascomycota</taxon>
        <taxon>Pezizomycotina</taxon>
        <taxon>Dothideomycetes</taxon>
        <taxon>Pleosporomycetidae</taxon>
        <taxon>Pleosporales</taxon>
        <taxon>Pleosporineae</taxon>
        <taxon>Cucurbitariaceae</taxon>
        <taxon>Neocucurbitaria</taxon>
    </lineage>
</organism>
<name>A0A9W9CRW7_9PLEO</name>
<reference evidence="1" key="1">
    <citation type="submission" date="2022-10" db="EMBL/GenBank/DDBJ databases">
        <title>Tapping the CABI collections for fungal endophytes: first genome assemblies for Collariella, Neodidymelliopsis, Ascochyta clinopodiicola, Didymella pomorum, Didymosphaeria variabile, Neocosmospora piperis and Neocucurbitaria cava.</title>
        <authorList>
            <person name="Hill R."/>
        </authorList>
    </citation>
    <scope>NUCLEOTIDE SEQUENCE</scope>
    <source>
        <strain evidence="1">IMI 356814</strain>
    </source>
</reference>
<gene>
    <name evidence="1" type="ORF">N0V83_000338</name>
</gene>
<protein>
    <submittedName>
        <fullName evidence="1">Uncharacterized protein</fullName>
    </submittedName>
</protein>
<evidence type="ECO:0000313" key="1">
    <source>
        <dbReference type="EMBL" id="KAJ4377513.1"/>
    </source>
</evidence>
<dbReference type="Proteomes" id="UP001140560">
    <property type="component" value="Unassembled WGS sequence"/>
</dbReference>
<sequence>MKLQRFVGADSHVGSLVLSVKGRVAMRSAVVKQMKKPIEKRTISPMRDPVDMFRLKMTGIGRMKIDMSVKRLRTAFDQLQLESVDDLCCTYGSSTKSEVDFWVGEDVCPVLTDAKRITHRKSLCSSGYALKIMMGRQGRFRAGSYMDSSLTIRVSQQMELDEDREEI</sequence>
<accession>A0A9W9CRW7</accession>
<comment type="caution">
    <text evidence="1">The sequence shown here is derived from an EMBL/GenBank/DDBJ whole genome shotgun (WGS) entry which is preliminary data.</text>
</comment>